<organism evidence="2 3">
    <name type="scientific">Syntrophorhabdus aromaticivorans</name>
    <dbReference type="NCBI Taxonomy" id="328301"/>
    <lineage>
        <taxon>Bacteria</taxon>
        <taxon>Pseudomonadati</taxon>
        <taxon>Thermodesulfobacteriota</taxon>
        <taxon>Syntrophorhabdia</taxon>
        <taxon>Syntrophorhabdales</taxon>
        <taxon>Syntrophorhabdaceae</taxon>
        <taxon>Syntrophorhabdus</taxon>
    </lineage>
</organism>
<evidence type="ECO:0000259" key="1">
    <source>
        <dbReference type="Pfam" id="PF01206"/>
    </source>
</evidence>
<accession>A0A971M2M1</accession>
<dbReference type="InterPro" id="IPR019870">
    <property type="entry name" value="Se_metab_YedF"/>
</dbReference>
<dbReference type="InterPro" id="IPR003787">
    <property type="entry name" value="Sulphur_relay_DsrE/F-like"/>
</dbReference>
<proteinExistence type="predicted"/>
<reference evidence="2" key="2">
    <citation type="submission" date="2020-01" db="EMBL/GenBank/DDBJ databases">
        <authorList>
            <person name="Campanaro S."/>
        </authorList>
    </citation>
    <scope>NUCLEOTIDE SEQUENCE</scope>
    <source>
        <strain evidence="2">AS06rmzACSIP_7</strain>
    </source>
</reference>
<dbReference type="NCBIfam" id="TIGR03527">
    <property type="entry name" value="selenium_YedF"/>
    <property type="match status" value="1"/>
</dbReference>
<dbReference type="CDD" id="cd03421">
    <property type="entry name" value="SirA_like_N"/>
    <property type="match status" value="1"/>
</dbReference>
<dbReference type="Pfam" id="PF01206">
    <property type="entry name" value="TusA"/>
    <property type="match status" value="1"/>
</dbReference>
<evidence type="ECO:0000313" key="3">
    <source>
        <dbReference type="Proteomes" id="UP000777265"/>
    </source>
</evidence>
<dbReference type="SUPFAM" id="SSF64307">
    <property type="entry name" value="SirA-like"/>
    <property type="match status" value="1"/>
</dbReference>
<dbReference type="InterPro" id="IPR027396">
    <property type="entry name" value="DsrEFH-like"/>
</dbReference>
<dbReference type="SUPFAM" id="SSF75169">
    <property type="entry name" value="DsrEFH-like"/>
    <property type="match status" value="1"/>
</dbReference>
<dbReference type="Gene3D" id="3.30.110.40">
    <property type="entry name" value="TusA-like domain"/>
    <property type="match status" value="1"/>
</dbReference>
<reference evidence="2" key="1">
    <citation type="journal article" date="2020" name="Biotechnol. Biofuels">
        <title>New insights from the biogas microbiome by comprehensive genome-resolved metagenomics of nearly 1600 species originating from multiple anaerobic digesters.</title>
        <authorList>
            <person name="Campanaro S."/>
            <person name="Treu L."/>
            <person name="Rodriguez-R L.M."/>
            <person name="Kovalovszki A."/>
            <person name="Ziels R.M."/>
            <person name="Maus I."/>
            <person name="Zhu X."/>
            <person name="Kougias P.G."/>
            <person name="Basile A."/>
            <person name="Luo G."/>
            <person name="Schluter A."/>
            <person name="Konstantinidis K.T."/>
            <person name="Angelidaki I."/>
        </authorList>
    </citation>
    <scope>NUCLEOTIDE SEQUENCE</scope>
    <source>
        <strain evidence="2">AS06rmzACSIP_7</strain>
    </source>
</reference>
<dbReference type="AlphaFoldDB" id="A0A971M2M1"/>
<evidence type="ECO:0000313" key="2">
    <source>
        <dbReference type="EMBL" id="NLW34134.1"/>
    </source>
</evidence>
<feature type="domain" description="UPF0033" evidence="1">
    <location>
        <begin position="3"/>
        <end position="59"/>
    </location>
</feature>
<dbReference type="InterPro" id="IPR001455">
    <property type="entry name" value="TusA-like"/>
</dbReference>
<sequence length="192" mass="21211">MKFLDCCGKSCPIPVIETKNFIEAEDPAELEVTVDNETSCENVRRFLASQGFTVTVKSKESRFAVRGLKKPGETPVVSENVKRVLVFVSGETMGQGSDELGRILMRSFLYTLKELKPLPWRIIFVNSGVKLAVEGSPYIDTLSELAAQGADVVSCGTCLDYFQIKDKIRAGRISNMYEIASSFLEATNVIKP</sequence>
<name>A0A971M2M1_9BACT</name>
<dbReference type="InterPro" id="IPR036868">
    <property type="entry name" value="TusA-like_sf"/>
</dbReference>
<comment type="caution">
    <text evidence="2">The sequence shown here is derived from an EMBL/GenBank/DDBJ whole genome shotgun (WGS) entry which is preliminary data.</text>
</comment>
<gene>
    <name evidence="2" type="primary">yedF</name>
    <name evidence="2" type="ORF">GXY80_01445</name>
</gene>
<dbReference type="EMBL" id="JAAYEE010000025">
    <property type="protein sequence ID" value="NLW34134.1"/>
    <property type="molecule type" value="Genomic_DNA"/>
</dbReference>
<protein>
    <submittedName>
        <fullName evidence="2">Sulfurtransferase-like selenium metabolism protein YedF</fullName>
    </submittedName>
</protein>
<dbReference type="Pfam" id="PF02635">
    <property type="entry name" value="DsrE"/>
    <property type="match status" value="1"/>
</dbReference>
<dbReference type="Proteomes" id="UP000777265">
    <property type="component" value="Unassembled WGS sequence"/>
</dbReference>